<dbReference type="AlphaFoldDB" id="A0A9J6B449"/>
<dbReference type="EMBL" id="JACXVP010000001">
    <property type="protein sequence ID" value="KAG5631404.1"/>
    <property type="molecule type" value="Genomic_DNA"/>
</dbReference>
<evidence type="ECO:0000256" key="1">
    <source>
        <dbReference type="SAM" id="Phobius"/>
    </source>
</evidence>
<name>A0A9J6B449_SOLCO</name>
<dbReference type="Proteomes" id="UP000824120">
    <property type="component" value="Chromosome 1"/>
</dbReference>
<keyword evidence="3" id="KW-1185">Reference proteome</keyword>
<organism evidence="2 3">
    <name type="scientific">Solanum commersonii</name>
    <name type="common">Commerson's wild potato</name>
    <name type="synonym">Commerson's nightshade</name>
    <dbReference type="NCBI Taxonomy" id="4109"/>
    <lineage>
        <taxon>Eukaryota</taxon>
        <taxon>Viridiplantae</taxon>
        <taxon>Streptophyta</taxon>
        <taxon>Embryophyta</taxon>
        <taxon>Tracheophyta</taxon>
        <taxon>Spermatophyta</taxon>
        <taxon>Magnoliopsida</taxon>
        <taxon>eudicotyledons</taxon>
        <taxon>Gunneridae</taxon>
        <taxon>Pentapetalae</taxon>
        <taxon>asterids</taxon>
        <taxon>lamiids</taxon>
        <taxon>Solanales</taxon>
        <taxon>Solanaceae</taxon>
        <taxon>Solanoideae</taxon>
        <taxon>Solaneae</taxon>
        <taxon>Solanum</taxon>
    </lineage>
</organism>
<reference evidence="2 3" key="1">
    <citation type="submission" date="2020-09" db="EMBL/GenBank/DDBJ databases">
        <title>De no assembly of potato wild relative species, Solanum commersonii.</title>
        <authorList>
            <person name="Cho K."/>
        </authorList>
    </citation>
    <scope>NUCLEOTIDE SEQUENCE [LARGE SCALE GENOMIC DNA]</scope>
    <source>
        <strain evidence="2">LZ3.2</strain>
        <tissue evidence="2">Leaf</tissue>
    </source>
</reference>
<sequence>MEDHSAQLVGIVDTLGDLPFGRFHRLLVLSFSLFAFGVVGRYGIVRELLGDTPTAPFHRQLDLSLQGSAHWNKT</sequence>
<evidence type="ECO:0000313" key="2">
    <source>
        <dbReference type="EMBL" id="KAG5631404.1"/>
    </source>
</evidence>
<keyword evidence="1" id="KW-1133">Transmembrane helix</keyword>
<proteinExistence type="predicted"/>
<comment type="caution">
    <text evidence="2">The sequence shown here is derived from an EMBL/GenBank/DDBJ whole genome shotgun (WGS) entry which is preliminary data.</text>
</comment>
<protein>
    <submittedName>
        <fullName evidence="2">Uncharacterized protein</fullName>
    </submittedName>
</protein>
<evidence type="ECO:0000313" key="3">
    <source>
        <dbReference type="Proteomes" id="UP000824120"/>
    </source>
</evidence>
<gene>
    <name evidence="2" type="ORF">H5410_003121</name>
</gene>
<accession>A0A9J6B449</accession>
<keyword evidence="1" id="KW-0472">Membrane</keyword>
<feature type="transmembrane region" description="Helical" evidence="1">
    <location>
        <begin position="23"/>
        <end position="44"/>
    </location>
</feature>
<keyword evidence="1" id="KW-0812">Transmembrane</keyword>